<evidence type="ECO:0000313" key="3">
    <source>
        <dbReference type="Proteomes" id="UP000241229"/>
    </source>
</evidence>
<evidence type="ECO:0008006" key="4">
    <source>
        <dbReference type="Google" id="ProtNLM"/>
    </source>
</evidence>
<evidence type="ECO:0000313" key="2">
    <source>
        <dbReference type="EMBL" id="PSJ55852.1"/>
    </source>
</evidence>
<gene>
    <name evidence="2" type="ORF">C7I84_22335</name>
</gene>
<feature type="compositionally biased region" description="Basic residues" evidence="1">
    <location>
        <begin position="612"/>
        <end position="621"/>
    </location>
</feature>
<organism evidence="2 3">
    <name type="scientific">Kumtagia ephedrae</name>
    <dbReference type="NCBI Taxonomy" id="2116701"/>
    <lineage>
        <taxon>Bacteria</taxon>
        <taxon>Pseudomonadati</taxon>
        <taxon>Pseudomonadota</taxon>
        <taxon>Alphaproteobacteria</taxon>
        <taxon>Hyphomicrobiales</taxon>
        <taxon>Phyllobacteriaceae</taxon>
        <taxon>Kumtagia</taxon>
    </lineage>
</organism>
<dbReference type="AlphaFoldDB" id="A0A2P7S093"/>
<reference evidence="2 3" key="1">
    <citation type="submission" date="2018-03" db="EMBL/GenBank/DDBJ databases">
        <title>The draft genome of Mesorhizobium sp. 6GN-30.</title>
        <authorList>
            <person name="Liu L."/>
            <person name="Li L."/>
            <person name="Wang T."/>
            <person name="Zhang X."/>
            <person name="Liang L."/>
        </authorList>
    </citation>
    <scope>NUCLEOTIDE SEQUENCE [LARGE SCALE GENOMIC DNA]</scope>
    <source>
        <strain evidence="2 3">6GN30</strain>
    </source>
</reference>
<feature type="region of interest" description="Disordered" evidence="1">
    <location>
        <begin position="597"/>
        <end position="621"/>
    </location>
</feature>
<dbReference type="Gene3D" id="3.40.50.620">
    <property type="entry name" value="HUPs"/>
    <property type="match status" value="1"/>
</dbReference>
<dbReference type="InterPro" id="IPR014729">
    <property type="entry name" value="Rossmann-like_a/b/a_fold"/>
</dbReference>
<accession>A0A2P7S093</accession>
<comment type="caution">
    <text evidence="2">The sequence shown here is derived from an EMBL/GenBank/DDBJ whole genome shotgun (WGS) entry which is preliminary data.</text>
</comment>
<name>A0A2P7S093_9HYPH</name>
<protein>
    <recommendedName>
        <fullName evidence="4">Asparagine synthetase domain-containing protein</fullName>
    </recommendedName>
</protein>
<dbReference type="RefSeq" id="WP_106774431.1">
    <property type="nucleotide sequence ID" value="NZ_PXYK01000025.1"/>
</dbReference>
<keyword evidence="3" id="KW-1185">Reference proteome</keyword>
<sequence length="621" mass="68373">MIFAVDNLVFHQQGNSTTQSGVAIYGTPLHCEHPGELVSRYGAVPLPDFLASEARRSIGNYVLVDFDRGRIITSPGYCGGYGYAGHGEAVASTTLAPVLAVLGDRISIDSYAISLFLTHAPKSAYNQLPISTHFEGVFRIPPAALIEFQGGERTVFRSYIMDRPDQPASFEAAIEEISDSLARHFTRNRINPVLMFSGGVDCFTIYLGLRGKIPEFRSLTVEHNTANGPDRAFAVADKVGMALELVKETYSQSAFATAVLDSRMEKDIISGRGPAVAMIEKDFGGTVILNGQNADALAHINMNVLQSNFEKPLLSNLKWDQSEKDEALRLRQYDVLFSNLMFTRPFLVDKRFQTYIATAVSKVTKGTIPDPEPGPNGILRGMISSQYPNLLPKMAAPVDQVASLQKEVDLFKAFAGPAMKDMETAVQLIRYYTYAALSAKRLSTFANPDGSRCELVIQSGPILSYFLGRQRKLADAASPKAELYAYVRKKTGKAYSTLAKRSRPNFNQRTLDKTVADPLLARNMARLNPANSCILPRIADERVREHITGIYRHVAETARPDHPNVTLFSQTRGRYILNLEKLVGKALGKGEGIAAASNDGERVARPTSPKRSWIRRQKTSA</sequence>
<proteinExistence type="predicted"/>
<dbReference type="OrthoDB" id="9763290at2"/>
<dbReference type="SUPFAM" id="SSF52402">
    <property type="entry name" value="Adenine nucleotide alpha hydrolases-like"/>
    <property type="match status" value="1"/>
</dbReference>
<dbReference type="Proteomes" id="UP000241229">
    <property type="component" value="Unassembled WGS sequence"/>
</dbReference>
<dbReference type="EMBL" id="PXYK01000025">
    <property type="protein sequence ID" value="PSJ55852.1"/>
    <property type="molecule type" value="Genomic_DNA"/>
</dbReference>
<evidence type="ECO:0000256" key="1">
    <source>
        <dbReference type="SAM" id="MobiDB-lite"/>
    </source>
</evidence>